<evidence type="ECO:0000313" key="3">
    <source>
        <dbReference type="Proteomes" id="UP000325780"/>
    </source>
</evidence>
<feature type="transmembrane region" description="Helical" evidence="1">
    <location>
        <begin position="21"/>
        <end position="54"/>
    </location>
</feature>
<keyword evidence="3" id="KW-1185">Reference proteome</keyword>
<sequence>MHYTVRYPGKKKKKKKKRAAVLTGFGNGWVHFWSSTTVPLVLGLLACGFLSLYLLFELNLFTFSFQLVIFLIYCFITIYLCVCVCVIL</sequence>
<keyword evidence="1" id="KW-0472">Membrane</keyword>
<feature type="transmembrane region" description="Helical" evidence="1">
    <location>
        <begin position="60"/>
        <end position="87"/>
    </location>
</feature>
<evidence type="ECO:0008006" key="4">
    <source>
        <dbReference type="Google" id="ProtNLM"/>
    </source>
</evidence>
<dbReference type="AlphaFoldDB" id="A0A5N6THG5"/>
<evidence type="ECO:0000256" key="1">
    <source>
        <dbReference type="SAM" id="Phobius"/>
    </source>
</evidence>
<evidence type="ECO:0000313" key="2">
    <source>
        <dbReference type="EMBL" id="KAE8145773.1"/>
    </source>
</evidence>
<dbReference type="EMBL" id="ML742314">
    <property type="protein sequence ID" value="KAE8145773.1"/>
    <property type="molecule type" value="Genomic_DNA"/>
</dbReference>
<proteinExistence type="predicted"/>
<protein>
    <recommendedName>
        <fullName evidence="4">Transmembrane protein</fullName>
    </recommendedName>
</protein>
<dbReference type="Proteomes" id="UP000325780">
    <property type="component" value="Unassembled WGS sequence"/>
</dbReference>
<keyword evidence="1" id="KW-0812">Transmembrane</keyword>
<organism evidence="2 3">
    <name type="scientific">Aspergillus avenaceus</name>
    <dbReference type="NCBI Taxonomy" id="36643"/>
    <lineage>
        <taxon>Eukaryota</taxon>
        <taxon>Fungi</taxon>
        <taxon>Dikarya</taxon>
        <taxon>Ascomycota</taxon>
        <taxon>Pezizomycotina</taxon>
        <taxon>Eurotiomycetes</taxon>
        <taxon>Eurotiomycetidae</taxon>
        <taxon>Eurotiales</taxon>
        <taxon>Aspergillaceae</taxon>
        <taxon>Aspergillus</taxon>
        <taxon>Aspergillus subgen. Circumdati</taxon>
    </lineage>
</organism>
<reference evidence="2 3" key="1">
    <citation type="submission" date="2019-04" db="EMBL/GenBank/DDBJ databases">
        <title>Friends and foes A comparative genomics study of 23 Aspergillus species from section Flavi.</title>
        <authorList>
            <consortium name="DOE Joint Genome Institute"/>
            <person name="Kjaerbolling I."/>
            <person name="Vesth T."/>
            <person name="Frisvad J.C."/>
            <person name="Nybo J.L."/>
            <person name="Theobald S."/>
            <person name="Kildgaard S."/>
            <person name="Isbrandt T."/>
            <person name="Kuo A."/>
            <person name="Sato A."/>
            <person name="Lyhne E.K."/>
            <person name="Kogle M.E."/>
            <person name="Wiebenga A."/>
            <person name="Kun R.S."/>
            <person name="Lubbers R.J."/>
            <person name="Makela M.R."/>
            <person name="Barry K."/>
            <person name="Chovatia M."/>
            <person name="Clum A."/>
            <person name="Daum C."/>
            <person name="Haridas S."/>
            <person name="He G."/>
            <person name="LaButti K."/>
            <person name="Lipzen A."/>
            <person name="Mondo S."/>
            <person name="Riley R."/>
            <person name="Salamov A."/>
            <person name="Simmons B.A."/>
            <person name="Magnuson J.K."/>
            <person name="Henrissat B."/>
            <person name="Mortensen U.H."/>
            <person name="Larsen T.O."/>
            <person name="Devries R.P."/>
            <person name="Grigoriev I.V."/>
            <person name="Machida M."/>
            <person name="Baker S.E."/>
            <person name="Andersen M.R."/>
        </authorList>
    </citation>
    <scope>NUCLEOTIDE SEQUENCE [LARGE SCALE GENOMIC DNA]</scope>
    <source>
        <strain evidence="2 3">IBT 18842</strain>
    </source>
</reference>
<gene>
    <name evidence="2" type="ORF">BDV25DRAFT_62317</name>
</gene>
<name>A0A5N6THG5_ASPAV</name>
<accession>A0A5N6THG5</accession>
<keyword evidence="1" id="KW-1133">Transmembrane helix</keyword>